<reference evidence="2 3" key="1">
    <citation type="submission" date="2017-06" db="EMBL/GenBank/DDBJ databases">
        <title>Complete genome sequence of Paenibacillus donghaensis KCTC 13049T isolated from East Sea sediment, South Korea.</title>
        <authorList>
            <person name="Jung B.K."/>
            <person name="Hong S.-J."/>
            <person name="Shin J.-H."/>
        </authorList>
    </citation>
    <scope>NUCLEOTIDE SEQUENCE [LARGE SCALE GENOMIC DNA]</scope>
    <source>
        <strain evidence="2 3">KCTC 13049</strain>
    </source>
</reference>
<dbReference type="KEGG" id="pdh:B9T62_18120"/>
<gene>
    <name evidence="2" type="ORF">B9T62_18120</name>
</gene>
<evidence type="ECO:0000313" key="3">
    <source>
        <dbReference type="Proteomes" id="UP000249890"/>
    </source>
</evidence>
<organism evidence="2 3">
    <name type="scientific">Paenibacillus donghaensis</name>
    <dbReference type="NCBI Taxonomy" id="414771"/>
    <lineage>
        <taxon>Bacteria</taxon>
        <taxon>Bacillati</taxon>
        <taxon>Bacillota</taxon>
        <taxon>Bacilli</taxon>
        <taxon>Bacillales</taxon>
        <taxon>Paenibacillaceae</taxon>
        <taxon>Paenibacillus</taxon>
    </lineage>
</organism>
<evidence type="ECO:0000313" key="2">
    <source>
        <dbReference type="EMBL" id="ASA22528.1"/>
    </source>
</evidence>
<dbReference type="AlphaFoldDB" id="A0A2Z2KT65"/>
<sequence length="83" mass="8946">MSAPKGCFNVGDDWSSLLIYWMVLVLSADVRSQHAAKLCRSGRAAQAKPPEPPESSRAAEAAAQAEPPKLRGQACGAGRRRRR</sequence>
<accession>A0A2Z2KT65</accession>
<name>A0A2Z2KT65_9BACL</name>
<dbReference type="EMBL" id="CP021780">
    <property type="protein sequence ID" value="ASA22528.1"/>
    <property type="molecule type" value="Genomic_DNA"/>
</dbReference>
<dbReference type="Proteomes" id="UP000249890">
    <property type="component" value="Chromosome"/>
</dbReference>
<proteinExistence type="predicted"/>
<keyword evidence="3" id="KW-1185">Reference proteome</keyword>
<feature type="region of interest" description="Disordered" evidence="1">
    <location>
        <begin position="40"/>
        <end position="83"/>
    </location>
</feature>
<protein>
    <submittedName>
        <fullName evidence="2">Uncharacterized protein</fullName>
    </submittedName>
</protein>
<feature type="compositionally biased region" description="Low complexity" evidence="1">
    <location>
        <begin position="55"/>
        <end position="67"/>
    </location>
</feature>
<evidence type="ECO:0000256" key="1">
    <source>
        <dbReference type="SAM" id="MobiDB-lite"/>
    </source>
</evidence>